<dbReference type="HOGENOM" id="CLU_017991_1_0_4"/>
<dbReference type="OrthoDB" id="9816028at2"/>
<sequence>MAIAYFCKNTTFDMDGREYQLNREIAAGIWQVQEVRTGRIHEFSTKSLQERYSGGELVFTKDDNDVLKKENTTKNISVKINRQIEGAAWDKAKVKRMYAKAIENLPSTEGVVKQAIQEVWEKIKLPEKAPHWVSVCAWKKKYITHGKDVFALGEQHQRKGNRVPRYPIEVIEIAEDCIDRIYMRRERGTVEETVEEVVVMIERENKQLPMTMKLPRPKRRLIERLINLIPAFDRCAARYGRLAANRIYRSKMRHLVTKKPLESAEIDHTKLDLFVIDDDSHIPLGRPWLTICIDSHTRCILGIYIGFEPPSFLTVGKCLKHAFLPKTNLQQQFPDIRNTWEAHGVMEQLYVDNGLEFHSVSLEKACFAFGVEIIYTPRKTPWFKGKVERFNRSINDDVSHGIAGTTFSNIFEKDDYDPAKHAVVTLSTLRRIIHKWIADCYHQKPHRSLDRQTPAVVWASSINPEDIALANNPAELDVLLGKAVEAKKVTHQGIEINNLLYNSPELMKLRRQYGESLTVDIRVDESDVGHLYVILKGNQGYIEVPALNHEYANGLTLWLHNICRSYAKKHFKKVDVYSYALAKTEIREIVEQELKLKRRKSNSRVARHQDTNQAANAKRREKAGADVTKPLPAPATSKVSANSNPVPITRNRQKYVPIIEQRA</sequence>
<dbReference type="Pfam" id="PF13683">
    <property type="entry name" value="rve_3"/>
    <property type="match status" value="1"/>
</dbReference>
<dbReference type="eggNOG" id="COG2801">
    <property type="taxonomic scope" value="Bacteria"/>
</dbReference>
<evidence type="ECO:0000259" key="2">
    <source>
        <dbReference type="PROSITE" id="PS50994"/>
    </source>
</evidence>
<keyword evidence="4" id="KW-1185">Reference proteome</keyword>
<evidence type="ECO:0000313" key="4">
    <source>
        <dbReference type="Proteomes" id="UP000002742"/>
    </source>
</evidence>
<dbReference type="InterPro" id="IPR015378">
    <property type="entry name" value="Transposase-like_Mu_C"/>
</dbReference>
<reference evidence="4" key="1">
    <citation type="submission" date="2009-07" db="EMBL/GenBank/DDBJ databases">
        <title>Complete sequence of Methylotenera mobilis JLW8.</title>
        <authorList>
            <consortium name="US DOE Joint Genome Institute"/>
            <person name="Lucas S."/>
            <person name="Copeland A."/>
            <person name="Lapidus A."/>
            <person name="Glavina del Rio T."/>
            <person name="Tice H."/>
            <person name="Bruce D."/>
            <person name="Goodwin L."/>
            <person name="Pitluck S."/>
            <person name="LaButti K.M."/>
            <person name="Clum A."/>
            <person name="Larimer F."/>
            <person name="Land M."/>
            <person name="Hauser L."/>
            <person name="Kyrpides N."/>
            <person name="Mikhailova N."/>
            <person name="Kayluzhnaya M."/>
            <person name="Chistoserdova L."/>
        </authorList>
    </citation>
    <scope>NUCLEOTIDE SEQUENCE [LARGE SCALE GENOMIC DNA]</scope>
    <source>
        <strain evidence="4">JLW8 / ATCC BAA-1282 / DSM 17540</strain>
    </source>
</reference>
<feature type="region of interest" description="Disordered" evidence="1">
    <location>
        <begin position="597"/>
        <end position="647"/>
    </location>
</feature>
<dbReference type="EMBL" id="CP001672">
    <property type="protein sequence ID" value="ACT46983.1"/>
    <property type="molecule type" value="Genomic_DNA"/>
</dbReference>
<dbReference type="Pfam" id="PF09299">
    <property type="entry name" value="Mu-transpos_C"/>
    <property type="match status" value="1"/>
</dbReference>
<feature type="domain" description="Integrase catalytic" evidence="2">
    <location>
        <begin position="256"/>
        <end position="462"/>
    </location>
</feature>
<dbReference type="RefSeq" id="WP_012777440.1">
    <property type="nucleotide sequence ID" value="NC_012968.1"/>
</dbReference>
<evidence type="ECO:0000256" key="1">
    <source>
        <dbReference type="SAM" id="MobiDB-lite"/>
    </source>
</evidence>
<dbReference type="AlphaFoldDB" id="C6WY87"/>
<name>C6WY87_METML</name>
<gene>
    <name evidence="3" type="ordered locus">Mmol_0072</name>
</gene>
<dbReference type="InterPro" id="IPR012337">
    <property type="entry name" value="RNaseH-like_sf"/>
</dbReference>
<dbReference type="KEGG" id="mmb:Mmol_0072"/>
<dbReference type="SUPFAM" id="SSF53098">
    <property type="entry name" value="Ribonuclease H-like"/>
    <property type="match status" value="1"/>
</dbReference>
<dbReference type="InterPro" id="IPR036397">
    <property type="entry name" value="RNaseH_sf"/>
</dbReference>
<dbReference type="InterPro" id="IPR001584">
    <property type="entry name" value="Integrase_cat-core"/>
</dbReference>
<feature type="compositionally biased region" description="Basic residues" evidence="1">
    <location>
        <begin position="597"/>
        <end position="606"/>
    </location>
</feature>
<dbReference type="GO" id="GO:0003676">
    <property type="term" value="F:nucleic acid binding"/>
    <property type="evidence" value="ECO:0007669"/>
    <property type="project" value="InterPro"/>
</dbReference>
<dbReference type="STRING" id="583345.Mmol_0072"/>
<dbReference type="GO" id="GO:0015074">
    <property type="term" value="P:DNA integration"/>
    <property type="evidence" value="ECO:0007669"/>
    <property type="project" value="InterPro"/>
</dbReference>
<dbReference type="Proteomes" id="UP000002742">
    <property type="component" value="Chromosome"/>
</dbReference>
<accession>C6WY87</accession>
<reference evidence="3 4" key="2">
    <citation type="journal article" date="2011" name="J. Bacteriol.">
        <title>Genomes of three methylotrophs from a single niche uncover genetic and metabolic divergence of Methylophilaceae.</title>
        <authorList>
            <person name="Lapidus A."/>
            <person name="Clum A."/>
            <person name="Labutti K."/>
            <person name="Kaluzhnaya M.G."/>
            <person name="Lim S."/>
            <person name="Beck D.A."/>
            <person name="Glavina Del Rio T."/>
            <person name="Nolan M."/>
            <person name="Mavromatis K."/>
            <person name="Huntemann M."/>
            <person name="Lucas S."/>
            <person name="Lidstrom M.E."/>
            <person name="Ivanova N."/>
            <person name="Chistoserdova L."/>
        </authorList>
    </citation>
    <scope>NUCLEOTIDE SEQUENCE [LARGE SCALE GENOMIC DNA]</scope>
    <source>
        <strain evidence="4">JLW8 / ATCC BAA-1282 / DSM 17540</strain>
    </source>
</reference>
<organism evidence="3 4">
    <name type="scientific">Methylotenera mobilis (strain JLW8 / ATCC BAA-1282 / DSM 17540)</name>
    <dbReference type="NCBI Taxonomy" id="583345"/>
    <lineage>
        <taxon>Bacteria</taxon>
        <taxon>Pseudomonadati</taxon>
        <taxon>Pseudomonadota</taxon>
        <taxon>Betaproteobacteria</taxon>
        <taxon>Nitrosomonadales</taxon>
        <taxon>Methylophilaceae</taxon>
        <taxon>Methylotenera</taxon>
    </lineage>
</organism>
<feature type="compositionally biased region" description="Polar residues" evidence="1">
    <location>
        <begin position="637"/>
        <end position="646"/>
    </location>
</feature>
<evidence type="ECO:0000313" key="3">
    <source>
        <dbReference type="EMBL" id="ACT46983.1"/>
    </source>
</evidence>
<dbReference type="Gene3D" id="3.30.420.10">
    <property type="entry name" value="Ribonuclease H-like superfamily/Ribonuclease H"/>
    <property type="match status" value="1"/>
</dbReference>
<protein>
    <submittedName>
        <fullName evidence="3">Integrase catalytic region</fullName>
    </submittedName>
</protein>
<dbReference type="PROSITE" id="PS50994">
    <property type="entry name" value="INTEGRASE"/>
    <property type="match status" value="1"/>
</dbReference>
<proteinExistence type="predicted"/>